<sequence length="65" mass="7033">MSEQPAPFPLMARVREIQESIRTMDAAEGWGSDAIRDALLGLLASEGLPMEEPLGRPEPLLGDTV</sequence>
<name>A0ABP5C8J1_9ACTN</name>
<keyword evidence="2" id="KW-1185">Reference proteome</keyword>
<gene>
    <name evidence="1" type="ORF">GCM10009838_15010</name>
</gene>
<evidence type="ECO:0000313" key="2">
    <source>
        <dbReference type="Proteomes" id="UP001499854"/>
    </source>
</evidence>
<dbReference type="EMBL" id="BAAAQM010000006">
    <property type="protein sequence ID" value="GAA1959656.1"/>
    <property type="molecule type" value="Genomic_DNA"/>
</dbReference>
<evidence type="ECO:0000313" key="1">
    <source>
        <dbReference type="EMBL" id="GAA1959656.1"/>
    </source>
</evidence>
<comment type="caution">
    <text evidence="1">The sequence shown here is derived from an EMBL/GenBank/DDBJ whole genome shotgun (WGS) entry which is preliminary data.</text>
</comment>
<organism evidence="1 2">
    <name type="scientific">Catenulispora subtropica</name>
    <dbReference type="NCBI Taxonomy" id="450798"/>
    <lineage>
        <taxon>Bacteria</taxon>
        <taxon>Bacillati</taxon>
        <taxon>Actinomycetota</taxon>
        <taxon>Actinomycetes</taxon>
        <taxon>Catenulisporales</taxon>
        <taxon>Catenulisporaceae</taxon>
        <taxon>Catenulispora</taxon>
    </lineage>
</organism>
<dbReference type="RefSeq" id="WP_344656194.1">
    <property type="nucleotide sequence ID" value="NZ_BAAAQM010000006.1"/>
</dbReference>
<accession>A0ABP5C8J1</accession>
<reference evidence="2" key="1">
    <citation type="journal article" date="2019" name="Int. J. Syst. Evol. Microbiol.">
        <title>The Global Catalogue of Microorganisms (GCM) 10K type strain sequencing project: providing services to taxonomists for standard genome sequencing and annotation.</title>
        <authorList>
            <consortium name="The Broad Institute Genomics Platform"/>
            <consortium name="The Broad Institute Genome Sequencing Center for Infectious Disease"/>
            <person name="Wu L."/>
            <person name="Ma J."/>
        </authorList>
    </citation>
    <scope>NUCLEOTIDE SEQUENCE [LARGE SCALE GENOMIC DNA]</scope>
    <source>
        <strain evidence="2">JCM 16013</strain>
    </source>
</reference>
<protein>
    <submittedName>
        <fullName evidence="1">Uncharacterized protein</fullName>
    </submittedName>
</protein>
<dbReference type="Proteomes" id="UP001499854">
    <property type="component" value="Unassembled WGS sequence"/>
</dbReference>
<proteinExistence type="predicted"/>